<dbReference type="PANTHER" id="PTHR30471:SF3">
    <property type="entry name" value="UPF0758 PROTEIN YEES-RELATED"/>
    <property type="match status" value="1"/>
</dbReference>
<dbReference type="Proteomes" id="UP000231493">
    <property type="component" value="Unassembled WGS sequence"/>
</dbReference>
<keyword evidence="4" id="KW-0862">Zinc</keyword>
<keyword evidence="3" id="KW-0378">Hydrolase</keyword>
<dbReference type="InterPro" id="IPR025657">
    <property type="entry name" value="RadC_JAB"/>
</dbReference>
<dbReference type="Gene3D" id="3.40.140.10">
    <property type="entry name" value="Cytidine Deaminase, domain 2"/>
    <property type="match status" value="1"/>
</dbReference>
<dbReference type="InterPro" id="IPR037518">
    <property type="entry name" value="MPN"/>
</dbReference>
<dbReference type="PROSITE" id="PS50249">
    <property type="entry name" value="MPN"/>
    <property type="match status" value="1"/>
</dbReference>
<evidence type="ECO:0000313" key="11">
    <source>
        <dbReference type="Proteomes" id="UP000231493"/>
    </source>
</evidence>
<comment type="similarity">
    <text evidence="6">Belongs to the UPF0758 family.</text>
</comment>
<dbReference type="NCBIfam" id="TIGR00608">
    <property type="entry name" value="radc"/>
    <property type="match status" value="1"/>
</dbReference>
<gene>
    <name evidence="9" type="ORF">COZ07_10080</name>
    <name evidence="8" type="ORF">COZ58_03430</name>
</gene>
<dbReference type="EMBL" id="PFIP01000060">
    <property type="protein sequence ID" value="PIX34591.1"/>
    <property type="molecule type" value="Genomic_DNA"/>
</dbReference>
<comment type="caution">
    <text evidence="8">The sequence shown here is derived from an EMBL/GenBank/DDBJ whole genome shotgun (WGS) entry which is preliminary data.</text>
</comment>
<feature type="domain" description="MPN" evidence="7">
    <location>
        <begin position="106"/>
        <end position="228"/>
    </location>
</feature>
<dbReference type="GO" id="GO:0008237">
    <property type="term" value="F:metallopeptidase activity"/>
    <property type="evidence" value="ECO:0007669"/>
    <property type="project" value="UniProtKB-KW"/>
</dbReference>
<dbReference type="RefSeq" id="WP_406608485.1">
    <property type="nucleotide sequence ID" value="NZ_PFKO01000367.1"/>
</dbReference>
<dbReference type="AlphaFoldDB" id="A0A2M7K8X4"/>
<organism evidence="8 11">
    <name type="scientific">Candidatus Infernicultor aquiphilus</name>
    <dbReference type="NCBI Taxonomy" id="1805029"/>
    <lineage>
        <taxon>Bacteria</taxon>
        <taxon>Pseudomonadati</taxon>
        <taxon>Atribacterota</taxon>
        <taxon>Candidatus Phoenicimicrobiia</taxon>
        <taxon>Candidatus Pheonicimicrobiales</taxon>
        <taxon>Candidatus Phoenicimicrobiaceae</taxon>
        <taxon>Candidatus Infernicultor</taxon>
    </lineage>
</organism>
<dbReference type="SUPFAM" id="SSF47781">
    <property type="entry name" value="RuvA domain 2-like"/>
    <property type="match status" value="1"/>
</dbReference>
<keyword evidence="5" id="KW-0482">Metalloprotease</keyword>
<dbReference type="GO" id="GO:0046872">
    <property type="term" value="F:metal ion binding"/>
    <property type="evidence" value="ECO:0007669"/>
    <property type="project" value="UniProtKB-KW"/>
</dbReference>
<name>A0A2M7K8X4_9BACT</name>
<evidence type="ECO:0000256" key="1">
    <source>
        <dbReference type="ARBA" id="ARBA00022670"/>
    </source>
</evidence>
<protein>
    <recommendedName>
        <fullName evidence="7">MPN domain-containing protein</fullName>
    </recommendedName>
</protein>
<evidence type="ECO:0000259" key="7">
    <source>
        <dbReference type="PROSITE" id="PS50249"/>
    </source>
</evidence>
<evidence type="ECO:0000256" key="3">
    <source>
        <dbReference type="ARBA" id="ARBA00022801"/>
    </source>
</evidence>
<dbReference type="GO" id="GO:0006508">
    <property type="term" value="P:proteolysis"/>
    <property type="evidence" value="ECO:0007669"/>
    <property type="project" value="UniProtKB-KW"/>
</dbReference>
<evidence type="ECO:0000256" key="4">
    <source>
        <dbReference type="ARBA" id="ARBA00022833"/>
    </source>
</evidence>
<reference evidence="10 11" key="1">
    <citation type="submission" date="2017-09" db="EMBL/GenBank/DDBJ databases">
        <title>Depth-based differentiation of microbial function through sediment-hosted aquifers and enrichment of novel symbionts in the deep terrestrial subsurface.</title>
        <authorList>
            <person name="Probst A.J."/>
            <person name="Ladd B."/>
            <person name="Jarett J.K."/>
            <person name="Geller-Mcgrath D.E."/>
            <person name="Sieber C.M."/>
            <person name="Emerson J.B."/>
            <person name="Anantharaman K."/>
            <person name="Thomas B.C."/>
            <person name="Malmstrom R."/>
            <person name="Stieglmeier M."/>
            <person name="Klingl A."/>
            <person name="Woyke T."/>
            <person name="Ryan C.M."/>
            <person name="Banfield J.F."/>
        </authorList>
    </citation>
    <scope>NUCLEOTIDE SEQUENCE [LARGE SCALE GENOMIC DNA]</scope>
    <source>
        <strain evidence="9">CG_4_10_14_3_um_filter_34_13</strain>
    </source>
</reference>
<evidence type="ECO:0000256" key="2">
    <source>
        <dbReference type="ARBA" id="ARBA00022723"/>
    </source>
</evidence>
<dbReference type="Pfam" id="PF04002">
    <property type="entry name" value="RadC"/>
    <property type="match status" value="1"/>
</dbReference>
<evidence type="ECO:0000256" key="6">
    <source>
        <dbReference type="RuleBase" id="RU003797"/>
    </source>
</evidence>
<sequence>MSKALKADYLGHRKRIKAKYKSSGIKGWLDYEVLEFALSFTILRKDTKPIAKQLLSEFKTLNSVLDADRKELEKVGGISEHSALFLNFLKDIAIIYLEKGLYKKDLVSSPDVVYDYLKASLKGLADEEFKVMFLNSRNRLLAIETIQKGTVNKSVVYPRKIVERALYHHATGVIISHNHPGESLKPSEDDYSITKAIKAALRTVDIVLLDHIIIGGNGYFSFKENGVCNDFKEV</sequence>
<evidence type="ECO:0000256" key="5">
    <source>
        <dbReference type="ARBA" id="ARBA00023049"/>
    </source>
</evidence>
<evidence type="ECO:0000313" key="9">
    <source>
        <dbReference type="EMBL" id="PIY31219.1"/>
    </source>
</evidence>
<dbReference type="Proteomes" id="UP000230646">
    <property type="component" value="Unassembled WGS sequence"/>
</dbReference>
<dbReference type="InterPro" id="IPR001405">
    <property type="entry name" value="UPF0758"/>
</dbReference>
<evidence type="ECO:0000313" key="10">
    <source>
        <dbReference type="Proteomes" id="UP000230646"/>
    </source>
</evidence>
<dbReference type="NCBIfam" id="NF000642">
    <property type="entry name" value="PRK00024.1"/>
    <property type="match status" value="1"/>
</dbReference>
<evidence type="ECO:0000313" key="8">
    <source>
        <dbReference type="EMBL" id="PIX34591.1"/>
    </source>
</evidence>
<dbReference type="InterPro" id="IPR010994">
    <property type="entry name" value="RuvA_2-like"/>
</dbReference>
<accession>A0A2M7K8X4</accession>
<reference evidence="8" key="2">
    <citation type="submission" date="2017-09" db="EMBL/GenBank/DDBJ databases">
        <title>Depth-based differentiation of microbial function through sediment-hosted aquifers and enrichment of novel symbionts in the deep terrestrial subsurface.</title>
        <authorList>
            <person name="Probst A.J."/>
            <person name="Ladd B."/>
            <person name="Jarett J.K."/>
            <person name="Geller-Mcgrath D.E."/>
            <person name="Sieber C.M.K."/>
            <person name="Emerson J.B."/>
            <person name="Anantharaman K."/>
            <person name="Thomas B.C."/>
            <person name="Malmstrom R."/>
            <person name="Stieglmeier M."/>
            <person name="Klingl A."/>
            <person name="Woyke T."/>
            <person name="Ryan C.M."/>
            <person name="Banfield J.F."/>
        </authorList>
    </citation>
    <scope>NUCLEOTIDE SEQUENCE</scope>
    <source>
        <strain evidence="8">CG_4_8_14_3_um_filter_34_18</strain>
    </source>
</reference>
<accession>A0A2M7PKS0</accession>
<proteinExistence type="inferred from homology"/>
<keyword evidence="1" id="KW-0645">Protease</keyword>
<dbReference type="PANTHER" id="PTHR30471">
    <property type="entry name" value="DNA REPAIR PROTEIN RADC"/>
    <property type="match status" value="1"/>
</dbReference>
<dbReference type="CDD" id="cd08071">
    <property type="entry name" value="MPN_DUF2466"/>
    <property type="match status" value="1"/>
</dbReference>
<dbReference type="EMBL" id="PFKO01000367">
    <property type="protein sequence ID" value="PIY31219.1"/>
    <property type="molecule type" value="Genomic_DNA"/>
</dbReference>
<keyword evidence="2" id="KW-0479">Metal-binding</keyword>